<protein>
    <recommendedName>
        <fullName evidence="5">Metallophosphoesterase</fullName>
    </recommendedName>
</protein>
<evidence type="ECO:0000313" key="3">
    <source>
        <dbReference type="Proteomes" id="UP000321960"/>
    </source>
</evidence>
<evidence type="ECO:0000313" key="4">
    <source>
        <dbReference type="Proteomes" id="UP001156856"/>
    </source>
</evidence>
<dbReference type="RefSeq" id="WP_147025401.1">
    <property type="nucleotide sequence ID" value="NZ_BJZU01000028.1"/>
</dbReference>
<keyword evidence="4" id="KW-1185">Reference proteome</keyword>
<dbReference type="Gene3D" id="3.60.21.10">
    <property type="match status" value="1"/>
</dbReference>
<accession>A0A512J158</accession>
<dbReference type="EMBL" id="BJZU01000028">
    <property type="protein sequence ID" value="GEP03706.1"/>
    <property type="molecule type" value="Genomic_DNA"/>
</dbReference>
<reference evidence="1 3" key="3">
    <citation type="submission" date="2019-07" db="EMBL/GenBank/DDBJ databases">
        <title>Whole genome shotgun sequence of Methylobacterium oxalidis NBRC 107715.</title>
        <authorList>
            <person name="Hosoyama A."/>
            <person name="Uohara A."/>
            <person name="Ohji S."/>
            <person name="Ichikawa N."/>
        </authorList>
    </citation>
    <scope>NUCLEOTIDE SEQUENCE [LARGE SCALE GENOMIC DNA]</scope>
    <source>
        <strain evidence="1 3">NBRC 107715</strain>
    </source>
</reference>
<sequence>MRSVRGALPVTTYLTSDTHVGHAGMMSDRMARPRPFASIEEHDEFLVSMWNNRIRPGDRVFHLGDFAYGCSLAHARSVFDRLAGHKTLIRGNHEQRGERLPWEGGIHDVLRLSIQDRGMPAPVDLWLSHYAHITWPDAHRGRIHLYGHSHGSIPPTARSCDVGVDAWGFRPVTMPEVMELLADVARREGGPAAAAALAEAA</sequence>
<comment type="caution">
    <text evidence="1">The sequence shown here is derived from an EMBL/GenBank/DDBJ whole genome shotgun (WGS) entry which is preliminary data.</text>
</comment>
<evidence type="ECO:0008006" key="5">
    <source>
        <dbReference type="Google" id="ProtNLM"/>
    </source>
</evidence>
<organism evidence="1 3">
    <name type="scientific">Methylobacterium oxalidis</name>
    <dbReference type="NCBI Taxonomy" id="944322"/>
    <lineage>
        <taxon>Bacteria</taxon>
        <taxon>Pseudomonadati</taxon>
        <taxon>Pseudomonadota</taxon>
        <taxon>Alphaproteobacteria</taxon>
        <taxon>Hyphomicrobiales</taxon>
        <taxon>Methylobacteriaceae</taxon>
        <taxon>Methylobacterium</taxon>
    </lineage>
</organism>
<dbReference type="Proteomes" id="UP000321960">
    <property type="component" value="Unassembled WGS sequence"/>
</dbReference>
<name>A0A512J158_9HYPH</name>
<dbReference type="SUPFAM" id="SSF56300">
    <property type="entry name" value="Metallo-dependent phosphatases"/>
    <property type="match status" value="1"/>
</dbReference>
<evidence type="ECO:0000313" key="2">
    <source>
        <dbReference type="EMBL" id="GLS62290.1"/>
    </source>
</evidence>
<proteinExistence type="predicted"/>
<reference evidence="2" key="1">
    <citation type="journal article" date="2014" name="Int. J. Syst. Evol. Microbiol.">
        <title>Complete genome of a new Firmicutes species belonging to the dominant human colonic microbiota ('Ruminococcus bicirculans') reveals two chromosomes and a selective capacity to utilize plant glucans.</title>
        <authorList>
            <consortium name="NISC Comparative Sequencing Program"/>
            <person name="Wegmann U."/>
            <person name="Louis P."/>
            <person name="Goesmann A."/>
            <person name="Henrissat B."/>
            <person name="Duncan S.H."/>
            <person name="Flint H.J."/>
        </authorList>
    </citation>
    <scope>NUCLEOTIDE SEQUENCE</scope>
    <source>
        <strain evidence="2">NBRC 107715</strain>
    </source>
</reference>
<dbReference type="AlphaFoldDB" id="A0A512J158"/>
<dbReference type="EMBL" id="BSPK01000008">
    <property type="protein sequence ID" value="GLS62290.1"/>
    <property type="molecule type" value="Genomic_DNA"/>
</dbReference>
<dbReference type="OrthoDB" id="5380073at2"/>
<dbReference type="InterPro" id="IPR029052">
    <property type="entry name" value="Metallo-depent_PP-like"/>
</dbReference>
<gene>
    <name evidence="2" type="ORF">GCM10007888_06710</name>
    <name evidence="1" type="ORF">MOX02_17440</name>
</gene>
<reference evidence="4" key="2">
    <citation type="journal article" date="2019" name="Int. J. Syst. Evol. Microbiol.">
        <title>The Global Catalogue of Microorganisms (GCM) 10K type strain sequencing project: providing services to taxonomists for standard genome sequencing and annotation.</title>
        <authorList>
            <consortium name="The Broad Institute Genomics Platform"/>
            <consortium name="The Broad Institute Genome Sequencing Center for Infectious Disease"/>
            <person name="Wu L."/>
            <person name="Ma J."/>
        </authorList>
    </citation>
    <scope>NUCLEOTIDE SEQUENCE [LARGE SCALE GENOMIC DNA]</scope>
    <source>
        <strain evidence="4">NBRC 107715</strain>
    </source>
</reference>
<reference evidence="2" key="4">
    <citation type="submission" date="2023-01" db="EMBL/GenBank/DDBJ databases">
        <title>Draft genome sequence of Methylobacterium oxalidis strain NBRC 107715.</title>
        <authorList>
            <person name="Sun Q."/>
            <person name="Mori K."/>
        </authorList>
    </citation>
    <scope>NUCLEOTIDE SEQUENCE</scope>
    <source>
        <strain evidence="2">NBRC 107715</strain>
    </source>
</reference>
<dbReference type="Proteomes" id="UP001156856">
    <property type="component" value="Unassembled WGS sequence"/>
</dbReference>
<evidence type="ECO:0000313" key="1">
    <source>
        <dbReference type="EMBL" id="GEP03706.1"/>
    </source>
</evidence>